<dbReference type="EMBL" id="JAAGNX010000003">
    <property type="protein sequence ID" value="NDV63370.1"/>
    <property type="molecule type" value="Genomic_DNA"/>
</dbReference>
<gene>
    <name evidence="1" type="ORF">G0Q06_12970</name>
</gene>
<comment type="caution">
    <text evidence="1">The sequence shown here is derived from an EMBL/GenBank/DDBJ whole genome shotgun (WGS) entry which is preliminary data.</text>
</comment>
<evidence type="ECO:0000313" key="1">
    <source>
        <dbReference type="EMBL" id="NDV63370.1"/>
    </source>
</evidence>
<accession>A0A6B2M6U6</accession>
<organism evidence="1 2">
    <name type="scientific">Oceanipulchritudo coccoides</name>
    <dbReference type="NCBI Taxonomy" id="2706888"/>
    <lineage>
        <taxon>Bacteria</taxon>
        <taxon>Pseudomonadati</taxon>
        <taxon>Verrucomicrobiota</taxon>
        <taxon>Opitutia</taxon>
        <taxon>Puniceicoccales</taxon>
        <taxon>Oceanipulchritudinaceae</taxon>
        <taxon>Oceanipulchritudo</taxon>
    </lineage>
</organism>
<dbReference type="RefSeq" id="WP_163966847.1">
    <property type="nucleotide sequence ID" value="NZ_JAAGNX010000003.1"/>
</dbReference>
<keyword evidence="2" id="KW-1185">Reference proteome</keyword>
<proteinExistence type="predicted"/>
<sequence length="202" mass="23129">MNTINLRATGYHGTHKIHATSISRDGFKPSQRHEDHGETIFPRFGEGSYFYINYTSNEYQLANQFACELAKRRYNSGTVYVKANIAGPEFISLFDHENMEFFKKIVRELEALEIQEFNLDSLNPKVQYPEGIGNQRNMSSNHRAYFTFMASEHIKEKSDHSVSGLVYQGGLKDFGEHSCLVVYDRECLSENVYIGVCSNTKA</sequence>
<protein>
    <submittedName>
        <fullName evidence="1">Uncharacterized protein</fullName>
    </submittedName>
</protein>
<name>A0A6B2M6U6_9BACT</name>
<dbReference type="Proteomes" id="UP000478417">
    <property type="component" value="Unassembled WGS sequence"/>
</dbReference>
<reference evidence="1 2" key="1">
    <citation type="submission" date="2020-02" db="EMBL/GenBank/DDBJ databases">
        <title>Albibacoteraceae fam. nov., the first described family within the subdivision 4 Verrucomicrobia.</title>
        <authorList>
            <person name="Xi F."/>
        </authorList>
    </citation>
    <scope>NUCLEOTIDE SEQUENCE [LARGE SCALE GENOMIC DNA]</scope>
    <source>
        <strain evidence="1 2">CK1056</strain>
    </source>
</reference>
<evidence type="ECO:0000313" key="2">
    <source>
        <dbReference type="Proteomes" id="UP000478417"/>
    </source>
</evidence>
<dbReference type="AlphaFoldDB" id="A0A6B2M6U6"/>